<dbReference type="InterPro" id="IPR001753">
    <property type="entry name" value="Enoyl-CoA_hydra/iso"/>
</dbReference>
<evidence type="ECO:0000256" key="2">
    <source>
        <dbReference type="RuleBase" id="RU003707"/>
    </source>
</evidence>
<dbReference type="PANTHER" id="PTHR43802:SF1">
    <property type="entry name" value="IP11341P-RELATED"/>
    <property type="match status" value="1"/>
</dbReference>
<dbReference type="InterPro" id="IPR018376">
    <property type="entry name" value="Enoyl-CoA_hyd/isom_CS"/>
</dbReference>
<evidence type="ECO:0000313" key="5">
    <source>
        <dbReference type="Proteomes" id="UP000548304"/>
    </source>
</evidence>
<dbReference type="InterPro" id="IPR029045">
    <property type="entry name" value="ClpP/crotonase-like_dom_sf"/>
</dbReference>
<keyword evidence="5" id="KW-1185">Reference proteome</keyword>
<evidence type="ECO:0000256" key="1">
    <source>
        <dbReference type="ARBA" id="ARBA00005254"/>
    </source>
</evidence>
<dbReference type="SUPFAM" id="SSF52096">
    <property type="entry name" value="ClpP/crotonase"/>
    <property type="match status" value="1"/>
</dbReference>
<dbReference type="EMBL" id="JACBYW010000002">
    <property type="protein sequence ID" value="NYH78299.1"/>
    <property type="molecule type" value="Genomic_DNA"/>
</dbReference>
<feature type="compositionally biased region" description="Basic and acidic residues" evidence="3">
    <location>
        <begin position="241"/>
        <end position="251"/>
    </location>
</feature>
<proteinExistence type="inferred from homology"/>
<reference evidence="4 5" key="1">
    <citation type="submission" date="2020-07" db="EMBL/GenBank/DDBJ databases">
        <title>Genomic Encyclopedia of Type Strains, Phase III (KMG-III): the genomes of soil and plant-associated and newly described type strains.</title>
        <authorList>
            <person name="Whitman W."/>
        </authorList>
    </citation>
    <scope>NUCLEOTIDE SEQUENCE [LARGE SCALE GENOMIC DNA]</scope>
    <source>
        <strain evidence="4 5">CECT 8576</strain>
    </source>
</reference>
<dbReference type="Gene3D" id="3.90.226.10">
    <property type="entry name" value="2-enoyl-CoA Hydratase, Chain A, domain 1"/>
    <property type="match status" value="1"/>
</dbReference>
<comment type="similarity">
    <text evidence="1 2">Belongs to the enoyl-CoA hydratase/isomerase family.</text>
</comment>
<evidence type="ECO:0000313" key="4">
    <source>
        <dbReference type="EMBL" id="NYH78299.1"/>
    </source>
</evidence>
<dbReference type="GO" id="GO:0003824">
    <property type="term" value="F:catalytic activity"/>
    <property type="evidence" value="ECO:0007669"/>
    <property type="project" value="InterPro"/>
</dbReference>
<dbReference type="Pfam" id="PF00378">
    <property type="entry name" value="ECH_1"/>
    <property type="match status" value="1"/>
</dbReference>
<organism evidence="4 5">
    <name type="scientific">Actinopolyspora biskrensis</name>
    <dbReference type="NCBI Taxonomy" id="1470178"/>
    <lineage>
        <taxon>Bacteria</taxon>
        <taxon>Bacillati</taxon>
        <taxon>Actinomycetota</taxon>
        <taxon>Actinomycetes</taxon>
        <taxon>Actinopolysporales</taxon>
        <taxon>Actinopolysporaceae</taxon>
        <taxon>Actinopolyspora</taxon>
    </lineage>
</organism>
<protein>
    <submittedName>
        <fullName evidence="4">Enoyl-CoA hydratase/carnithine racemase</fullName>
    </submittedName>
</protein>
<sequence>MSDADEILAEHHDTVLLLTLNRPARLNAWTPTMRHRYCELLENADRDPAVRVVVLTGAGNGFCAGSDITALQPDGLLPGQDARHRLALSMRLRKPVISAINGTASGAGLAAALFTDIRFTTPGASLTTAFSRAELVAEHGIAWLLPRLVGLGRAMDLLLAARKMTGMQAHALGLVDRVFSGEEMLARTMDYARTLARERSPAAMATIKQQVYSGLEAGTEIVASEAHNRMMAALRGSGRTEPARGARHRGEPYFPPLD</sequence>
<accession>A0A852YXM0</accession>
<feature type="region of interest" description="Disordered" evidence="3">
    <location>
        <begin position="236"/>
        <end position="258"/>
    </location>
</feature>
<name>A0A852YXM0_9ACTN</name>
<evidence type="ECO:0000256" key="3">
    <source>
        <dbReference type="SAM" id="MobiDB-lite"/>
    </source>
</evidence>
<dbReference type="RefSeq" id="WP_179534785.1">
    <property type="nucleotide sequence ID" value="NZ_JACBYW010000002.1"/>
</dbReference>
<dbReference type="CDD" id="cd06558">
    <property type="entry name" value="crotonase-like"/>
    <property type="match status" value="1"/>
</dbReference>
<dbReference type="AlphaFoldDB" id="A0A852YXM0"/>
<dbReference type="Proteomes" id="UP000548304">
    <property type="component" value="Unassembled WGS sequence"/>
</dbReference>
<comment type="caution">
    <text evidence="4">The sequence shown here is derived from an EMBL/GenBank/DDBJ whole genome shotgun (WGS) entry which is preliminary data.</text>
</comment>
<dbReference type="PANTHER" id="PTHR43802">
    <property type="entry name" value="ENOYL-COA HYDRATASE"/>
    <property type="match status" value="1"/>
</dbReference>
<gene>
    <name evidence="4" type="ORF">FHR84_001621</name>
</gene>
<dbReference type="PROSITE" id="PS00166">
    <property type="entry name" value="ENOYL_COA_HYDRATASE"/>
    <property type="match status" value="1"/>
</dbReference>